<keyword evidence="11" id="KW-0472">Membrane</keyword>
<dbReference type="GO" id="GO:0004497">
    <property type="term" value="F:monooxygenase activity"/>
    <property type="evidence" value="ECO:0007669"/>
    <property type="project" value="UniProtKB-KW"/>
</dbReference>
<dbReference type="AlphaFoldDB" id="A0A6A3BUX7"/>
<keyword evidence="9 12" id="KW-0408">Iron</keyword>
<name>A0A6A3BUX7_HIBSY</name>
<dbReference type="PRINTS" id="PR00385">
    <property type="entry name" value="P450"/>
</dbReference>
<dbReference type="InterPro" id="IPR001128">
    <property type="entry name" value="Cyt_P450"/>
</dbReference>
<organism evidence="14 15">
    <name type="scientific">Hibiscus syriacus</name>
    <name type="common">Rose of Sharon</name>
    <dbReference type="NCBI Taxonomy" id="106335"/>
    <lineage>
        <taxon>Eukaryota</taxon>
        <taxon>Viridiplantae</taxon>
        <taxon>Streptophyta</taxon>
        <taxon>Embryophyta</taxon>
        <taxon>Tracheophyta</taxon>
        <taxon>Spermatophyta</taxon>
        <taxon>Magnoliopsida</taxon>
        <taxon>eudicotyledons</taxon>
        <taxon>Gunneridae</taxon>
        <taxon>Pentapetalae</taxon>
        <taxon>rosids</taxon>
        <taxon>malvids</taxon>
        <taxon>Malvales</taxon>
        <taxon>Malvaceae</taxon>
        <taxon>Malvoideae</taxon>
        <taxon>Hibiscus</taxon>
    </lineage>
</organism>
<dbReference type="InterPro" id="IPR002401">
    <property type="entry name" value="Cyt_P450_E_grp-I"/>
</dbReference>
<evidence type="ECO:0000256" key="8">
    <source>
        <dbReference type="ARBA" id="ARBA00023002"/>
    </source>
</evidence>
<keyword evidence="8 13" id="KW-0560">Oxidoreductase</keyword>
<evidence type="ECO:0000256" key="5">
    <source>
        <dbReference type="ARBA" id="ARBA00022692"/>
    </source>
</evidence>
<evidence type="ECO:0000256" key="6">
    <source>
        <dbReference type="ARBA" id="ARBA00022723"/>
    </source>
</evidence>
<keyword evidence="10 13" id="KW-0503">Monooxygenase</keyword>
<dbReference type="GO" id="GO:0005506">
    <property type="term" value="F:iron ion binding"/>
    <property type="evidence" value="ECO:0007669"/>
    <property type="project" value="InterPro"/>
</dbReference>
<evidence type="ECO:0000256" key="4">
    <source>
        <dbReference type="ARBA" id="ARBA00022617"/>
    </source>
</evidence>
<dbReference type="InterPro" id="IPR036396">
    <property type="entry name" value="Cyt_P450_sf"/>
</dbReference>
<evidence type="ECO:0000313" key="15">
    <source>
        <dbReference type="Proteomes" id="UP000436088"/>
    </source>
</evidence>
<dbReference type="PROSITE" id="PS00086">
    <property type="entry name" value="CYTOCHROME_P450"/>
    <property type="match status" value="1"/>
</dbReference>
<evidence type="ECO:0000256" key="3">
    <source>
        <dbReference type="ARBA" id="ARBA00010617"/>
    </source>
</evidence>
<comment type="caution">
    <text evidence="14">The sequence shown here is derived from an EMBL/GenBank/DDBJ whole genome shotgun (WGS) entry which is preliminary data.</text>
</comment>
<protein>
    <submittedName>
        <fullName evidence="14">Cytochrome P450</fullName>
    </submittedName>
</protein>
<dbReference type="SUPFAM" id="SSF48264">
    <property type="entry name" value="Cytochrome P450"/>
    <property type="match status" value="1"/>
</dbReference>
<dbReference type="InterPro" id="IPR017972">
    <property type="entry name" value="Cyt_P450_CS"/>
</dbReference>
<evidence type="ECO:0000256" key="1">
    <source>
        <dbReference type="ARBA" id="ARBA00001971"/>
    </source>
</evidence>
<evidence type="ECO:0000313" key="14">
    <source>
        <dbReference type="EMBL" id="KAE8719198.1"/>
    </source>
</evidence>
<evidence type="ECO:0000256" key="7">
    <source>
        <dbReference type="ARBA" id="ARBA00022989"/>
    </source>
</evidence>
<comment type="cofactor">
    <cofactor evidence="1 12">
        <name>heme</name>
        <dbReference type="ChEBI" id="CHEBI:30413"/>
    </cofactor>
</comment>
<sequence>MDTMGKLLLFFTASLCLYLLVAFVYIFHKYWCIPRRTQLILNSQGIRGPPYEFIHGNNKQVFQLQREASSRPLGLSHDIFPRVRPHFHHWINKYGKIHLSWNGVRAQLVIAEPELVKENMTPAIIASVETMLEKWKGKEVEEIDVYQDGIWKSAEEIETEKLAKTIHDTVMKIVRKREEKVVTGETESFGHDFLGLLVNAYHESDEKIRLSEQDLVDECKTFYFAGHETTNSLLAWTFLLLATHTDWQDKARTEVFQVLGNQNPDLEAIAKLKIINMIINETLRLYPPANGTIRKVGREVRLGKLALPTPLELDIRIIALHHDPDLWGPDVHLFKPERFAEGVAKATNYNAAAYLPFGLGPRSCVGMSFAITETKMALSMILQRYSFTLSPAYVHSPVTRLVLKPEHGLQLLFRSLHADA</sequence>
<dbReference type="GO" id="GO:0016705">
    <property type="term" value="F:oxidoreductase activity, acting on paired donors, with incorporation or reduction of molecular oxygen"/>
    <property type="evidence" value="ECO:0007669"/>
    <property type="project" value="InterPro"/>
</dbReference>
<dbReference type="PANTHER" id="PTHR24282">
    <property type="entry name" value="CYTOCHROME P450 FAMILY MEMBER"/>
    <property type="match status" value="1"/>
</dbReference>
<accession>A0A6A3BUX7</accession>
<reference evidence="14" key="1">
    <citation type="submission" date="2019-09" db="EMBL/GenBank/DDBJ databases">
        <title>Draft genome information of white flower Hibiscus syriacus.</title>
        <authorList>
            <person name="Kim Y.-M."/>
        </authorList>
    </citation>
    <scope>NUCLEOTIDE SEQUENCE [LARGE SCALE GENOMIC DNA]</scope>
    <source>
        <strain evidence="14">YM2019G1</strain>
    </source>
</reference>
<gene>
    <name evidence="14" type="ORF">F3Y22_tig00109972pilonHSYRG00242</name>
</gene>
<evidence type="ECO:0000256" key="9">
    <source>
        <dbReference type="ARBA" id="ARBA00023004"/>
    </source>
</evidence>
<evidence type="ECO:0000256" key="13">
    <source>
        <dbReference type="RuleBase" id="RU000461"/>
    </source>
</evidence>
<evidence type="ECO:0000256" key="2">
    <source>
        <dbReference type="ARBA" id="ARBA00004167"/>
    </source>
</evidence>
<proteinExistence type="inferred from homology"/>
<dbReference type="Gene3D" id="1.10.630.10">
    <property type="entry name" value="Cytochrome P450"/>
    <property type="match status" value="1"/>
</dbReference>
<dbReference type="PRINTS" id="PR00463">
    <property type="entry name" value="EP450I"/>
</dbReference>
<dbReference type="GO" id="GO:0020037">
    <property type="term" value="F:heme binding"/>
    <property type="evidence" value="ECO:0007669"/>
    <property type="project" value="InterPro"/>
</dbReference>
<evidence type="ECO:0000256" key="10">
    <source>
        <dbReference type="ARBA" id="ARBA00023033"/>
    </source>
</evidence>
<dbReference type="Proteomes" id="UP000436088">
    <property type="component" value="Unassembled WGS sequence"/>
</dbReference>
<evidence type="ECO:0000256" key="12">
    <source>
        <dbReference type="PIRSR" id="PIRSR602401-1"/>
    </source>
</evidence>
<dbReference type="InterPro" id="IPR050665">
    <property type="entry name" value="Cytochrome_P450_Monooxygen"/>
</dbReference>
<dbReference type="EMBL" id="VEPZ02000792">
    <property type="protein sequence ID" value="KAE8719198.1"/>
    <property type="molecule type" value="Genomic_DNA"/>
</dbReference>
<keyword evidence="5" id="KW-0812">Transmembrane</keyword>
<keyword evidence="15" id="KW-1185">Reference proteome</keyword>
<evidence type="ECO:0000256" key="11">
    <source>
        <dbReference type="ARBA" id="ARBA00023136"/>
    </source>
</evidence>
<dbReference type="Pfam" id="PF00067">
    <property type="entry name" value="p450"/>
    <property type="match status" value="1"/>
</dbReference>
<keyword evidence="6 12" id="KW-0479">Metal-binding</keyword>
<dbReference type="GO" id="GO:0016020">
    <property type="term" value="C:membrane"/>
    <property type="evidence" value="ECO:0007669"/>
    <property type="project" value="UniProtKB-SubCell"/>
</dbReference>
<comment type="similarity">
    <text evidence="3 13">Belongs to the cytochrome P450 family.</text>
</comment>
<comment type="subcellular location">
    <subcellularLocation>
        <location evidence="2">Membrane</location>
        <topology evidence="2">Single-pass membrane protein</topology>
    </subcellularLocation>
</comment>
<keyword evidence="7" id="KW-1133">Transmembrane helix</keyword>
<dbReference type="PANTHER" id="PTHR24282:SF226">
    <property type="entry name" value="CYTOCHROME P450 CYP749A22-LIKE"/>
    <property type="match status" value="1"/>
</dbReference>
<feature type="binding site" description="axial binding residue" evidence="12">
    <location>
        <position position="364"/>
    </location>
    <ligand>
        <name>heme</name>
        <dbReference type="ChEBI" id="CHEBI:30413"/>
    </ligand>
    <ligandPart>
        <name>Fe</name>
        <dbReference type="ChEBI" id="CHEBI:18248"/>
    </ligandPart>
</feature>
<keyword evidence="4 12" id="KW-0349">Heme</keyword>